<dbReference type="SUPFAM" id="SSF53474">
    <property type="entry name" value="alpha/beta-Hydrolases"/>
    <property type="match status" value="1"/>
</dbReference>
<reference evidence="2" key="1">
    <citation type="submission" date="2019-11" db="EMBL/GenBank/DDBJ databases">
        <title>Description of Pedobacter sp. LMG 31464T.</title>
        <authorList>
            <person name="Carlier A."/>
            <person name="Qi S."/>
            <person name="Vandamme P."/>
        </authorList>
    </citation>
    <scope>NUCLEOTIDE SEQUENCE</scope>
    <source>
        <strain evidence="2">LMG 31464</strain>
    </source>
</reference>
<gene>
    <name evidence="2" type="ORF">GM921_01770</name>
</gene>
<keyword evidence="1" id="KW-0472">Membrane</keyword>
<dbReference type="InterPro" id="IPR029058">
    <property type="entry name" value="AB_hydrolase_fold"/>
</dbReference>
<name>A0A923DWZ3_9SPHI</name>
<protein>
    <recommendedName>
        <fullName evidence="4">Dienelactone hydrolase</fullName>
    </recommendedName>
</protein>
<evidence type="ECO:0000256" key="1">
    <source>
        <dbReference type="SAM" id="Phobius"/>
    </source>
</evidence>
<keyword evidence="3" id="KW-1185">Reference proteome</keyword>
<evidence type="ECO:0000313" key="2">
    <source>
        <dbReference type="EMBL" id="MBB2144200.1"/>
    </source>
</evidence>
<dbReference type="Proteomes" id="UP000601055">
    <property type="component" value="Unassembled WGS sequence"/>
</dbReference>
<dbReference type="RefSeq" id="WP_182920896.1">
    <property type="nucleotide sequence ID" value="NZ_WNXD01000001.1"/>
</dbReference>
<dbReference type="AlphaFoldDB" id="A0A923DWZ3"/>
<feature type="transmembrane region" description="Helical" evidence="1">
    <location>
        <begin position="7"/>
        <end position="26"/>
    </location>
</feature>
<proteinExistence type="predicted"/>
<evidence type="ECO:0008006" key="4">
    <source>
        <dbReference type="Google" id="ProtNLM"/>
    </source>
</evidence>
<accession>A0A923DWZ3</accession>
<comment type="caution">
    <text evidence="2">The sequence shown here is derived from an EMBL/GenBank/DDBJ whole genome shotgun (WGS) entry which is preliminary data.</text>
</comment>
<dbReference type="EMBL" id="WNXD01000001">
    <property type="protein sequence ID" value="MBB2144200.1"/>
    <property type="molecule type" value="Genomic_DNA"/>
</dbReference>
<keyword evidence="1" id="KW-1133">Transmembrane helix</keyword>
<sequence length="443" mass="52125">MTNQRKNLIPTLITCMLIFFIHYHGFTKNANNTINITNAKSFPQWGKLTKGKYTVGYKDTVIFKTDEQFSYHDYKGQKPFFISIWYPAIDNKKIPFLHFKDYLEFTRKDSYGYMYDSLINVFHHILIKDGICINIKPGGEKVGFDETHKRLYYSILETKVNAKRNLTEIKNKFPCVFYHHGAQSTPYDNNVFCEYMASQGYIVISSNYNLPNEGKPNELTVSTNDKFDNISDMEFVLKLTKKMPNIDTSSMVAVGHSWGAQTEIRFDNTNFSKSFKKIISLHTTLEDKPLDLAKKWWPKFNYMFENACENSTTPVVLFAPFQAFRLFDTDKITGKKIFMKIDTIIPKYVPFRFNKTTPYTFITVKHEVRHDGFISLGNLRFPFCRKYHLVDRNEIIKQQFYYEQIIRLSEKIITKSLNNTFSNEILDNIYFTVEQYNQTPKTK</sequence>
<dbReference type="Gene3D" id="3.40.50.1820">
    <property type="entry name" value="alpha/beta hydrolase"/>
    <property type="match status" value="1"/>
</dbReference>
<evidence type="ECO:0000313" key="3">
    <source>
        <dbReference type="Proteomes" id="UP000601055"/>
    </source>
</evidence>
<keyword evidence="1" id="KW-0812">Transmembrane</keyword>
<organism evidence="2 3">
    <name type="scientific">Pedobacter planticolens</name>
    <dbReference type="NCBI Taxonomy" id="2679964"/>
    <lineage>
        <taxon>Bacteria</taxon>
        <taxon>Pseudomonadati</taxon>
        <taxon>Bacteroidota</taxon>
        <taxon>Sphingobacteriia</taxon>
        <taxon>Sphingobacteriales</taxon>
        <taxon>Sphingobacteriaceae</taxon>
        <taxon>Pedobacter</taxon>
    </lineage>
</organism>